<keyword evidence="1" id="KW-0472">Membrane</keyword>
<proteinExistence type="predicted"/>
<protein>
    <recommendedName>
        <fullName evidence="2">DUF3899 domain-containing protein</fullName>
    </recommendedName>
</protein>
<feature type="transmembrane region" description="Helical" evidence="1">
    <location>
        <begin position="5"/>
        <end position="23"/>
    </location>
</feature>
<organism evidence="3 4">
    <name type="scientific">Planococcus halocryophilus</name>
    <dbReference type="NCBI Taxonomy" id="1215089"/>
    <lineage>
        <taxon>Bacteria</taxon>
        <taxon>Bacillati</taxon>
        <taxon>Bacillota</taxon>
        <taxon>Bacilli</taxon>
        <taxon>Bacillales</taxon>
        <taxon>Caryophanaceae</taxon>
        <taxon>Planococcus</taxon>
    </lineage>
</organism>
<feature type="transmembrane region" description="Helical" evidence="1">
    <location>
        <begin position="99"/>
        <end position="122"/>
    </location>
</feature>
<dbReference type="EMBL" id="CP016537">
    <property type="protein sequence ID" value="ANU14847.1"/>
    <property type="molecule type" value="Genomic_DNA"/>
</dbReference>
<dbReference type="InterPro" id="IPR025007">
    <property type="entry name" value="DUF3899"/>
</dbReference>
<dbReference type="OrthoDB" id="2428269at2"/>
<dbReference type="Pfam" id="PF13038">
    <property type="entry name" value="DUF3899"/>
    <property type="match status" value="1"/>
</dbReference>
<gene>
    <name evidence="3" type="ORF">BBI08_13740</name>
</gene>
<evidence type="ECO:0000259" key="2">
    <source>
        <dbReference type="Pfam" id="PF13038"/>
    </source>
</evidence>
<accession>A0A1C7DTW6</accession>
<evidence type="ECO:0000256" key="1">
    <source>
        <dbReference type="SAM" id="Phobius"/>
    </source>
</evidence>
<name>A0A1C7DTW6_9BACL</name>
<dbReference type="AlphaFoldDB" id="A0A1C7DTW6"/>
<dbReference type="RefSeq" id="WP_040851382.1">
    <property type="nucleotide sequence ID" value="NZ_CP016537.2"/>
</dbReference>
<keyword evidence="4" id="KW-1185">Reference proteome</keyword>
<evidence type="ECO:0000313" key="4">
    <source>
        <dbReference type="Proteomes" id="UP000092687"/>
    </source>
</evidence>
<feature type="transmembrane region" description="Helical" evidence="1">
    <location>
        <begin position="29"/>
        <end position="52"/>
    </location>
</feature>
<keyword evidence="1" id="KW-1133">Transmembrane helix</keyword>
<dbReference type="KEGG" id="phc:BBI08_13740"/>
<feature type="domain" description="DUF3899" evidence="2">
    <location>
        <begin position="33"/>
        <end position="116"/>
    </location>
</feature>
<reference evidence="4" key="1">
    <citation type="submission" date="2016-07" db="EMBL/GenBank/DDBJ databases">
        <authorList>
            <person name="See-Too W.S."/>
        </authorList>
    </citation>
    <scope>NUCLEOTIDE SEQUENCE [LARGE SCALE GENOMIC DNA]</scope>
    <source>
        <strain evidence="4">DSM 24743</strain>
    </source>
</reference>
<dbReference type="Proteomes" id="UP000092687">
    <property type="component" value="Chromosome"/>
</dbReference>
<keyword evidence="1" id="KW-0812">Transmembrane</keyword>
<reference evidence="4" key="2">
    <citation type="submission" date="2016-10" db="EMBL/GenBank/DDBJ databases">
        <authorList>
            <person name="See-Too W.S."/>
        </authorList>
    </citation>
    <scope>NUCLEOTIDE SEQUENCE [LARGE SCALE GENOMIC DNA]</scope>
    <source>
        <strain evidence="4">DSM 24743</strain>
    </source>
</reference>
<sequence>MNFKLILFFISLSASFVLSFFLYKQWTLATWFDALFLIGLLLIMIYSMMVLIEGQFFTTFLKSTRNFFAKTNKKDQLIRESEKRSLESVSFRKEFPNRLAFLQIGLLFSIGSLLVSSAIYFLS</sequence>
<evidence type="ECO:0000313" key="3">
    <source>
        <dbReference type="EMBL" id="ANU14847.1"/>
    </source>
</evidence>